<evidence type="ECO:0000313" key="1">
    <source>
        <dbReference type="EMBL" id="KAJ9577470.1"/>
    </source>
</evidence>
<dbReference type="AlphaFoldDB" id="A0AAD7ZBR3"/>
<comment type="caution">
    <text evidence="1">The sequence shown here is derived from an EMBL/GenBank/DDBJ whole genome shotgun (WGS) entry which is preliminary data.</text>
</comment>
<organism evidence="1 2">
    <name type="scientific">Diploptera punctata</name>
    <name type="common">Pacific beetle cockroach</name>
    <dbReference type="NCBI Taxonomy" id="6984"/>
    <lineage>
        <taxon>Eukaryota</taxon>
        <taxon>Metazoa</taxon>
        <taxon>Ecdysozoa</taxon>
        <taxon>Arthropoda</taxon>
        <taxon>Hexapoda</taxon>
        <taxon>Insecta</taxon>
        <taxon>Pterygota</taxon>
        <taxon>Neoptera</taxon>
        <taxon>Polyneoptera</taxon>
        <taxon>Dictyoptera</taxon>
        <taxon>Blattodea</taxon>
        <taxon>Blaberoidea</taxon>
        <taxon>Blaberidae</taxon>
        <taxon>Diplopterinae</taxon>
        <taxon>Diploptera</taxon>
    </lineage>
</organism>
<reference evidence="1" key="1">
    <citation type="journal article" date="2023" name="IScience">
        <title>Live-bearing cockroach genome reveals convergent evolutionary mechanisms linked to viviparity in insects and beyond.</title>
        <authorList>
            <person name="Fouks B."/>
            <person name="Harrison M.C."/>
            <person name="Mikhailova A.A."/>
            <person name="Marchal E."/>
            <person name="English S."/>
            <person name="Carruthers M."/>
            <person name="Jennings E.C."/>
            <person name="Chiamaka E.L."/>
            <person name="Frigard R.A."/>
            <person name="Pippel M."/>
            <person name="Attardo G.M."/>
            <person name="Benoit J.B."/>
            <person name="Bornberg-Bauer E."/>
            <person name="Tobe S.S."/>
        </authorList>
    </citation>
    <scope>NUCLEOTIDE SEQUENCE</scope>
    <source>
        <strain evidence="1">Stay&amp;Tobe</strain>
    </source>
</reference>
<keyword evidence="2" id="KW-1185">Reference proteome</keyword>
<sequence length="76" mass="8596">MEKKKNSKLESFLKRSLPASVYSDTRYYEGCVVRVGKTALCYNYVIVTGQSILLADYPPRTIHEAVQFCDVTSITV</sequence>
<dbReference type="InterPro" id="IPR027878">
    <property type="entry name" value="DUF4551"/>
</dbReference>
<reference evidence="1" key="2">
    <citation type="submission" date="2023-05" db="EMBL/GenBank/DDBJ databases">
        <authorList>
            <person name="Fouks B."/>
        </authorList>
    </citation>
    <scope>NUCLEOTIDE SEQUENCE</scope>
    <source>
        <strain evidence="1">Stay&amp;Tobe</strain>
        <tissue evidence="1">Testes</tissue>
    </source>
</reference>
<name>A0AAD7ZBR3_DIPPU</name>
<feature type="non-terminal residue" evidence="1">
    <location>
        <position position="76"/>
    </location>
</feature>
<accession>A0AAD7ZBR3</accession>
<dbReference type="Proteomes" id="UP001233999">
    <property type="component" value="Unassembled WGS sequence"/>
</dbReference>
<dbReference type="PANTHER" id="PTHR35354">
    <property type="entry name" value="RGD1561648"/>
    <property type="match status" value="1"/>
</dbReference>
<proteinExistence type="predicted"/>
<dbReference type="PANTHER" id="PTHR35354:SF1">
    <property type="entry name" value="RGD1561648"/>
    <property type="match status" value="1"/>
</dbReference>
<dbReference type="EMBL" id="JASPKZ010009357">
    <property type="protein sequence ID" value="KAJ9577470.1"/>
    <property type="molecule type" value="Genomic_DNA"/>
</dbReference>
<protein>
    <submittedName>
        <fullName evidence="1">Uncharacterized protein</fullName>
    </submittedName>
</protein>
<evidence type="ECO:0000313" key="2">
    <source>
        <dbReference type="Proteomes" id="UP001233999"/>
    </source>
</evidence>
<dbReference type="Pfam" id="PF15087">
    <property type="entry name" value="DUF4551"/>
    <property type="match status" value="1"/>
</dbReference>
<gene>
    <name evidence="1" type="ORF">L9F63_005971</name>
</gene>